<dbReference type="Pfam" id="PF01326">
    <property type="entry name" value="PPDK_N"/>
    <property type="match status" value="1"/>
</dbReference>
<reference evidence="3 4" key="1">
    <citation type="journal article" date="2019" name="Sci. Rep.">
        <title>Orb-weaving spider Araneus ventricosus genome elucidates the spidroin gene catalogue.</title>
        <authorList>
            <person name="Kono N."/>
            <person name="Nakamura H."/>
            <person name="Ohtoshi R."/>
            <person name="Moran D.A.P."/>
            <person name="Shinohara A."/>
            <person name="Yoshida Y."/>
            <person name="Fujiwara M."/>
            <person name="Mori M."/>
            <person name="Tomita M."/>
            <person name="Arakawa K."/>
        </authorList>
    </citation>
    <scope>NUCLEOTIDE SEQUENCE [LARGE SCALE GENOMIC DNA]</scope>
</reference>
<feature type="domain" description="Pyruvate phosphate dikinase AMP/ATP-binding" evidence="2">
    <location>
        <begin position="7"/>
        <end position="118"/>
    </location>
</feature>
<dbReference type="GO" id="GO:0005524">
    <property type="term" value="F:ATP binding"/>
    <property type="evidence" value="ECO:0007669"/>
    <property type="project" value="InterPro"/>
</dbReference>
<dbReference type="OrthoDB" id="6431689at2759"/>
<sequence length="123" mass="13699">MMHFCTTQIFTAVKKCWASQFGHIAVEYKKRYGQVLNSPMAVVIQEMVACEVSGVMFTCDPVTNNPSVITITANYRLGETVVSGSVEPDTFVLRRKDDQKVELESVTVGSKEQRIIMQGAFIS</sequence>
<protein>
    <recommendedName>
        <fullName evidence="2">Pyruvate phosphate dikinase AMP/ATP-binding domain-containing protein</fullName>
    </recommendedName>
</protein>
<gene>
    <name evidence="3" type="ORF">AVEN_196723_1</name>
</gene>
<dbReference type="InterPro" id="IPR002192">
    <property type="entry name" value="PPDK_AMP/ATP-bd"/>
</dbReference>
<name>A0A4Y2RI09_ARAVE</name>
<evidence type="ECO:0000313" key="4">
    <source>
        <dbReference type="Proteomes" id="UP000499080"/>
    </source>
</evidence>
<dbReference type="PANTHER" id="PTHR43615:SF1">
    <property type="entry name" value="PPDK_N DOMAIN-CONTAINING PROTEIN"/>
    <property type="match status" value="1"/>
</dbReference>
<comment type="caution">
    <text evidence="3">The sequence shown here is derived from an EMBL/GenBank/DDBJ whole genome shotgun (WGS) entry which is preliminary data.</text>
</comment>
<dbReference type="GO" id="GO:0016301">
    <property type="term" value="F:kinase activity"/>
    <property type="evidence" value="ECO:0007669"/>
    <property type="project" value="InterPro"/>
</dbReference>
<evidence type="ECO:0000259" key="2">
    <source>
        <dbReference type="Pfam" id="PF01326"/>
    </source>
</evidence>
<accession>A0A4Y2RI09</accession>
<dbReference type="AlphaFoldDB" id="A0A4Y2RI09"/>
<dbReference type="InterPro" id="IPR013815">
    <property type="entry name" value="ATP_grasp_subdomain_1"/>
</dbReference>
<evidence type="ECO:0000313" key="3">
    <source>
        <dbReference type="EMBL" id="GBN74929.1"/>
    </source>
</evidence>
<proteinExistence type="inferred from homology"/>
<dbReference type="EMBL" id="BGPR01017038">
    <property type="protein sequence ID" value="GBN74929.1"/>
    <property type="molecule type" value="Genomic_DNA"/>
</dbReference>
<dbReference type="Proteomes" id="UP000499080">
    <property type="component" value="Unassembled WGS sequence"/>
</dbReference>
<dbReference type="InterPro" id="IPR051549">
    <property type="entry name" value="PEP_Utilizing_Enz"/>
</dbReference>
<dbReference type="Gene3D" id="3.30.1490.20">
    <property type="entry name" value="ATP-grasp fold, A domain"/>
    <property type="match status" value="1"/>
</dbReference>
<evidence type="ECO:0000256" key="1">
    <source>
        <dbReference type="ARBA" id="ARBA00007837"/>
    </source>
</evidence>
<organism evidence="3 4">
    <name type="scientific">Araneus ventricosus</name>
    <name type="common">Orbweaver spider</name>
    <name type="synonym">Epeira ventricosa</name>
    <dbReference type="NCBI Taxonomy" id="182803"/>
    <lineage>
        <taxon>Eukaryota</taxon>
        <taxon>Metazoa</taxon>
        <taxon>Ecdysozoa</taxon>
        <taxon>Arthropoda</taxon>
        <taxon>Chelicerata</taxon>
        <taxon>Arachnida</taxon>
        <taxon>Araneae</taxon>
        <taxon>Araneomorphae</taxon>
        <taxon>Entelegynae</taxon>
        <taxon>Araneoidea</taxon>
        <taxon>Araneidae</taxon>
        <taxon>Araneus</taxon>
    </lineage>
</organism>
<dbReference type="SUPFAM" id="SSF56059">
    <property type="entry name" value="Glutathione synthetase ATP-binding domain-like"/>
    <property type="match status" value="1"/>
</dbReference>
<dbReference type="PANTHER" id="PTHR43615">
    <property type="entry name" value="PHOSPHOENOLPYRUVATE SYNTHASE-RELATED"/>
    <property type="match status" value="1"/>
</dbReference>
<comment type="similarity">
    <text evidence="1">Belongs to the PEP-utilizing enzyme family.</text>
</comment>
<dbReference type="Gene3D" id="3.30.470.20">
    <property type="entry name" value="ATP-grasp fold, B domain"/>
    <property type="match status" value="1"/>
</dbReference>
<keyword evidence="4" id="KW-1185">Reference proteome</keyword>